<sequence>MEENNNNLGKKVAISVMSVALLGTSGYLVYDKGFKTAGKEQVKLASNTEEKKDDRITGGDLQSMFPNLVADPAKKDEKPGEKPTINLADLIGNNKSPITPVTYKPDEVSVEKKDPQIKLSDAPLPQKPELPTNMGGPVVEPSKNFPDSLVDPGKTSGGDKELEKPKPDGDKEPEKPKPDGDKEPEKPKPDGDKEPEKPKPDGDKEPEKPKPDGDKEPEKPKPDSDKEPEKPKPDGDKEPEKPKPDGDKEPEKPKPPVPHDQITVSPITGDILVEWYAGNGEKYSSVFFNEYYGKKQDSNKLDMLAEYSEELKDLTLISQLNKESNAKTLANHRLTLDNLGEILANKKNYSNQSELFYLRNQMNTLKEKVTTQQELQKYLNEKQKEYVQFVGKLIYDKAVYEEGLWLEDPYNPENLVYLEQALSKYYLVTSVLESVDPKIVEAANQHVEKIFYKLLEEELKNINIDKPVVTSNNGTKENVGTEEELVASSNGEKAVKEDNKVEIEASEIASEKDKKDQLIESEKSNIENKEKIEHKNKDSKDTVDQMKPEKSEKEKRIDQAIEQIETYLNSENPQYEKTLKLVNESIADANNQQKEKLDQQFSVAVEGLQGQIKAPTTSVEVALNKANLLANTAGVEKSVQDEAKKLLMPLMFERKAIEAANMGEYYTAVLNIANAIRTKHPLERSREEMVNYANKLWVKTENEWNEMNGTTGWQNKVEKTVLPSYTLLAQLKDIDKTIGQINGMSMIDSASRKMEGIQLIQIASAKANEPGKLFDALHYFGQASNRGVNDVKGFTKVVNEVLYEAEQAEKSNYLSALEIYQILYKTPGIELTGMKDKAKAAIEYLSAFDAANKRANHVNTIEDLASVIELTHQSMMLGYQQEPVNKFMKAVSEEMLDTGEEYLKKNDSNNAYKCFEFLTRPIYSATIDGELRQKAMKQLDEIKAINVQK</sequence>
<keyword evidence="2" id="KW-0472">Membrane</keyword>
<accession>A0A2C5PRT0</accession>
<feature type="transmembrane region" description="Helical" evidence="2">
    <location>
        <begin position="12"/>
        <end position="30"/>
    </location>
</feature>
<feature type="region of interest" description="Disordered" evidence="1">
    <location>
        <begin position="506"/>
        <end position="556"/>
    </location>
</feature>
<keyword evidence="2" id="KW-1133">Transmembrane helix</keyword>
<dbReference type="Proteomes" id="UP000222503">
    <property type="component" value="Unassembled WGS sequence"/>
</dbReference>
<evidence type="ECO:0000256" key="2">
    <source>
        <dbReference type="SAM" id="Phobius"/>
    </source>
</evidence>
<feature type="compositionally biased region" description="Basic and acidic residues" evidence="1">
    <location>
        <begin position="72"/>
        <end position="81"/>
    </location>
</feature>
<evidence type="ECO:0000256" key="1">
    <source>
        <dbReference type="SAM" id="MobiDB-lite"/>
    </source>
</evidence>
<name>A0A2C5PRT0_9BACI</name>
<evidence type="ECO:0000313" key="3">
    <source>
        <dbReference type="EMBL" id="PHG60460.1"/>
    </source>
</evidence>
<comment type="caution">
    <text evidence="3">The sequence shown here is derived from an EMBL/GenBank/DDBJ whole genome shotgun (WGS) entry which is preliminary data.</text>
</comment>
<dbReference type="EMBL" id="NUUQ01000021">
    <property type="protein sequence ID" value="PHG60460.1"/>
    <property type="molecule type" value="Genomic_DNA"/>
</dbReference>
<feature type="region of interest" description="Disordered" evidence="1">
    <location>
        <begin position="471"/>
        <end position="493"/>
    </location>
</feature>
<dbReference type="AlphaFoldDB" id="A0A2C5PRT0"/>
<proteinExistence type="predicted"/>
<feature type="compositionally biased region" description="Basic and acidic residues" evidence="1">
    <location>
        <begin position="44"/>
        <end position="57"/>
    </location>
</feature>
<feature type="compositionally biased region" description="Basic and acidic residues" evidence="1">
    <location>
        <begin position="104"/>
        <end position="116"/>
    </location>
</feature>
<keyword evidence="2" id="KW-0812">Transmembrane</keyword>
<reference evidence="3 4" key="1">
    <citation type="submission" date="2017-09" db="EMBL/GenBank/DDBJ databases">
        <title>Large-scale bioinformatics analysis of Bacillus genomes uncovers conserved roles of natural products in bacterial physiology.</title>
        <authorList>
            <consortium name="Agbiome Team Llc"/>
            <person name="Bleich R.M."/>
            <person name="Grubbs K.J."/>
            <person name="Santa Maria K.C."/>
            <person name="Allen S.E."/>
            <person name="Farag S."/>
            <person name="Shank E.A."/>
            <person name="Bowers A."/>
        </authorList>
    </citation>
    <scope>NUCLEOTIDE SEQUENCE [LARGE SCALE GENOMIC DNA]</scope>
    <source>
        <strain evidence="3 4">AFS029838</strain>
    </source>
</reference>
<feature type="region of interest" description="Disordered" evidence="1">
    <location>
        <begin position="44"/>
        <end position="265"/>
    </location>
</feature>
<feature type="compositionally biased region" description="Basic and acidic residues" evidence="1">
    <location>
        <begin position="157"/>
        <end position="254"/>
    </location>
</feature>
<protein>
    <recommendedName>
        <fullName evidence="5">Group-specific protein</fullName>
    </recommendedName>
</protein>
<evidence type="ECO:0008006" key="5">
    <source>
        <dbReference type="Google" id="ProtNLM"/>
    </source>
</evidence>
<evidence type="ECO:0000313" key="4">
    <source>
        <dbReference type="Proteomes" id="UP000222503"/>
    </source>
</evidence>
<organism evidence="3 4">
    <name type="scientific">Bacillus wiedmannii</name>
    <dbReference type="NCBI Taxonomy" id="1890302"/>
    <lineage>
        <taxon>Bacteria</taxon>
        <taxon>Bacillati</taxon>
        <taxon>Bacillota</taxon>
        <taxon>Bacilli</taxon>
        <taxon>Bacillales</taxon>
        <taxon>Bacillaceae</taxon>
        <taxon>Bacillus</taxon>
        <taxon>Bacillus cereus group</taxon>
    </lineage>
</organism>
<dbReference type="RefSeq" id="WP_098995754.1">
    <property type="nucleotide sequence ID" value="NZ_NUUQ01000021.1"/>
</dbReference>
<gene>
    <name evidence="3" type="ORF">COI65_15490</name>
</gene>